<evidence type="ECO:0000256" key="10">
    <source>
        <dbReference type="ARBA" id="ARBA00022842"/>
    </source>
</evidence>
<dbReference type="Pfam" id="PF00288">
    <property type="entry name" value="GHMP_kinases_N"/>
    <property type="match status" value="1"/>
</dbReference>
<gene>
    <name evidence="15" type="ORF">LSH36_3g21011</name>
</gene>
<keyword evidence="9" id="KW-0067">ATP-binding</keyword>
<evidence type="ECO:0000259" key="13">
    <source>
        <dbReference type="Pfam" id="PF00288"/>
    </source>
</evidence>
<evidence type="ECO:0000259" key="14">
    <source>
        <dbReference type="Pfam" id="PF08544"/>
    </source>
</evidence>
<evidence type="ECO:0000256" key="3">
    <source>
        <dbReference type="ARBA" id="ARBA00012103"/>
    </source>
</evidence>
<dbReference type="Gene3D" id="3.30.70.890">
    <property type="entry name" value="GHMP kinase, C-terminal domain"/>
    <property type="match status" value="1"/>
</dbReference>
<sequence>MDDIIVSAPGKIILHGEHAVVYGKRAIAASLNLRTFLRLHVCDTDYVQVTLPDINLNFKWSLADITKTFQFPFDIRVASTLPTSAGLGSSAAFSTCLSVKKSSMGILQALTTLFLPMELVRMNQHLLSVIGVSHPALEEIVHLTQLHGISSKLTGAGGGGCAFAFLPPGFSGEKMDLISKGIQSLGYDCWQTQVGGAGVMEHPDISDIPDNLQNSLM</sequence>
<dbReference type="InterPro" id="IPR006203">
    <property type="entry name" value="GHMP_knse_ATP-bd_CS"/>
</dbReference>
<dbReference type="GO" id="GO:0019287">
    <property type="term" value="P:isopentenyl diphosphate biosynthetic process, mevalonate pathway"/>
    <property type="evidence" value="ECO:0007669"/>
    <property type="project" value="TreeGrafter"/>
</dbReference>
<proteinExistence type="inferred from homology"/>
<dbReference type="GO" id="GO:0006695">
    <property type="term" value="P:cholesterol biosynthetic process"/>
    <property type="evidence" value="ECO:0007669"/>
    <property type="project" value="TreeGrafter"/>
</dbReference>
<evidence type="ECO:0000256" key="11">
    <source>
        <dbReference type="ARBA" id="ARBA00023098"/>
    </source>
</evidence>
<dbReference type="EMBL" id="JAODUP010000003">
    <property type="protein sequence ID" value="KAK2170374.1"/>
    <property type="molecule type" value="Genomic_DNA"/>
</dbReference>
<dbReference type="InterPro" id="IPR013750">
    <property type="entry name" value="GHMP_kinase_C_dom"/>
</dbReference>
<dbReference type="Proteomes" id="UP001208570">
    <property type="component" value="Unassembled WGS sequence"/>
</dbReference>
<dbReference type="InterPro" id="IPR006204">
    <property type="entry name" value="GHMP_kinase_N_dom"/>
</dbReference>
<keyword evidence="16" id="KW-1185">Reference proteome</keyword>
<evidence type="ECO:0000256" key="1">
    <source>
        <dbReference type="ARBA" id="ARBA00004496"/>
    </source>
</evidence>
<keyword evidence="11" id="KW-0443">Lipid metabolism</keyword>
<evidence type="ECO:0000256" key="2">
    <source>
        <dbReference type="ARBA" id="ARBA00006495"/>
    </source>
</evidence>
<dbReference type="SUPFAM" id="SSF55060">
    <property type="entry name" value="GHMP Kinase, C-terminal domain"/>
    <property type="match status" value="1"/>
</dbReference>
<organism evidence="15 16">
    <name type="scientific">Paralvinella palmiformis</name>
    <dbReference type="NCBI Taxonomy" id="53620"/>
    <lineage>
        <taxon>Eukaryota</taxon>
        <taxon>Metazoa</taxon>
        <taxon>Spiralia</taxon>
        <taxon>Lophotrochozoa</taxon>
        <taxon>Annelida</taxon>
        <taxon>Polychaeta</taxon>
        <taxon>Sedentaria</taxon>
        <taxon>Canalipalpata</taxon>
        <taxon>Terebellida</taxon>
        <taxon>Terebelliformia</taxon>
        <taxon>Alvinellidae</taxon>
        <taxon>Paralvinella</taxon>
    </lineage>
</organism>
<dbReference type="Gene3D" id="3.30.230.10">
    <property type="match status" value="1"/>
</dbReference>
<evidence type="ECO:0000256" key="6">
    <source>
        <dbReference type="ARBA" id="ARBA00022679"/>
    </source>
</evidence>
<comment type="caution">
    <text evidence="15">The sequence shown here is derived from an EMBL/GenBank/DDBJ whole genome shotgun (WGS) entry which is preliminary data.</text>
</comment>
<evidence type="ECO:0000256" key="5">
    <source>
        <dbReference type="ARBA" id="ARBA00022516"/>
    </source>
</evidence>
<dbReference type="Pfam" id="PF08544">
    <property type="entry name" value="GHMP_kinases_C"/>
    <property type="match status" value="1"/>
</dbReference>
<evidence type="ECO:0000313" key="15">
    <source>
        <dbReference type="EMBL" id="KAK2170374.1"/>
    </source>
</evidence>
<feature type="domain" description="GHMP kinase N-terminal" evidence="13">
    <location>
        <begin position="67"/>
        <end position="97"/>
    </location>
</feature>
<accession>A0AAD9KEU8</accession>
<protein>
    <recommendedName>
        <fullName evidence="3">mevalonate kinase</fullName>
        <ecNumber evidence="3">2.7.1.36</ecNumber>
    </recommendedName>
</protein>
<evidence type="ECO:0000256" key="12">
    <source>
        <dbReference type="ARBA" id="ARBA00029438"/>
    </source>
</evidence>
<dbReference type="PRINTS" id="PR00959">
    <property type="entry name" value="MEVGALKINASE"/>
</dbReference>
<keyword evidence="5" id="KW-0444">Lipid biosynthesis</keyword>
<evidence type="ECO:0000256" key="4">
    <source>
        <dbReference type="ARBA" id="ARBA00022490"/>
    </source>
</evidence>
<dbReference type="PANTHER" id="PTHR43290:SF2">
    <property type="entry name" value="MEVALONATE KINASE"/>
    <property type="match status" value="1"/>
</dbReference>
<comment type="subcellular location">
    <subcellularLocation>
        <location evidence="1">Cytoplasm</location>
    </subcellularLocation>
</comment>
<evidence type="ECO:0000256" key="8">
    <source>
        <dbReference type="ARBA" id="ARBA00022777"/>
    </source>
</evidence>
<comment type="similarity">
    <text evidence="2">Belongs to the GHMP kinase family. Mevalonate kinase subfamily.</text>
</comment>
<dbReference type="EC" id="2.7.1.36" evidence="3"/>
<dbReference type="GO" id="GO:0005829">
    <property type="term" value="C:cytosol"/>
    <property type="evidence" value="ECO:0007669"/>
    <property type="project" value="TreeGrafter"/>
</dbReference>
<evidence type="ECO:0000256" key="9">
    <source>
        <dbReference type="ARBA" id="ARBA00022840"/>
    </source>
</evidence>
<dbReference type="InterPro" id="IPR014721">
    <property type="entry name" value="Ribsml_uS5_D2-typ_fold_subgr"/>
</dbReference>
<keyword evidence="8" id="KW-0418">Kinase</keyword>
<name>A0AAD9KEU8_9ANNE</name>
<comment type="pathway">
    <text evidence="12">Isoprenoid biosynthesis; isopentenyl diphosphate biosynthesis via mevalonate pathway; isopentenyl diphosphate from (R)-mevalonate: step 1/3.</text>
</comment>
<dbReference type="AlphaFoldDB" id="A0AAD9KEU8"/>
<dbReference type="GO" id="GO:0005524">
    <property type="term" value="F:ATP binding"/>
    <property type="evidence" value="ECO:0007669"/>
    <property type="project" value="UniProtKB-KW"/>
</dbReference>
<dbReference type="SUPFAM" id="SSF54211">
    <property type="entry name" value="Ribosomal protein S5 domain 2-like"/>
    <property type="match status" value="1"/>
</dbReference>
<dbReference type="InterPro" id="IPR036554">
    <property type="entry name" value="GHMP_kinase_C_sf"/>
</dbReference>
<keyword evidence="7" id="KW-0547">Nucleotide-binding</keyword>
<reference evidence="15" key="1">
    <citation type="journal article" date="2023" name="Mol. Biol. Evol.">
        <title>Third-Generation Sequencing Reveals the Adaptive Role of the Epigenome in Three Deep-Sea Polychaetes.</title>
        <authorList>
            <person name="Perez M."/>
            <person name="Aroh O."/>
            <person name="Sun Y."/>
            <person name="Lan Y."/>
            <person name="Juniper S.K."/>
            <person name="Young C.R."/>
            <person name="Angers B."/>
            <person name="Qian P.Y."/>
        </authorList>
    </citation>
    <scope>NUCLEOTIDE SEQUENCE</scope>
    <source>
        <strain evidence="15">P08H-3</strain>
    </source>
</reference>
<dbReference type="InterPro" id="IPR006205">
    <property type="entry name" value="Mev_gal_kin"/>
</dbReference>
<keyword evidence="4" id="KW-0963">Cytoplasm</keyword>
<evidence type="ECO:0000256" key="7">
    <source>
        <dbReference type="ARBA" id="ARBA00022741"/>
    </source>
</evidence>
<dbReference type="GO" id="GO:0004496">
    <property type="term" value="F:mevalonate kinase activity"/>
    <property type="evidence" value="ECO:0007669"/>
    <property type="project" value="UniProtKB-EC"/>
</dbReference>
<keyword evidence="6" id="KW-0808">Transferase</keyword>
<dbReference type="PROSITE" id="PS00627">
    <property type="entry name" value="GHMP_KINASES_ATP"/>
    <property type="match status" value="1"/>
</dbReference>
<dbReference type="InterPro" id="IPR020568">
    <property type="entry name" value="Ribosomal_Su5_D2-typ_SF"/>
</dbReference>
<dbReference type="PANTHER" id="PTHR43290">
    <property type="entry name" value="MEVALONATE KINASE"/>
    <property type="match status" value="1"/>
</dbReference>
<feature type="domain" description="GHMP kinase C-terminal" evidence="14">
    <location>
        <begin position="117"/>
        <end position="167"/>
    </location>
</feature>
<evidence type="ECO:0000313" key="16">
    <source>
        <dbReference type="Proteomes" id="UP001208570"/>
    </source>
</evidence>
<keyword evidence="10" id="KW-0460">Magnesium</keyword>